<keyword evidence="1" id="KW-0862">Zinc</keyword>
<dbReference type="AlphaFoldDB" id="A0ABD1KPB8"/>
<keyword evidence="1" id="KW-0479">Metal-binding</keyword>
<dbReference type="PANTHER" id="PTHR19963">
    <property type="entry name" value="CCHC-TYPE DOMAIN-CONTAINING PROTEIN"/>
    <property type="match status" value="1"/>
</dbReference>
<dbReference type="InterPro" id="IPR001878">
    <property type="entry name" value="Znf_CCHC"/>
</dbReference>
<dbReference type="GO" id="GO:0008270">
    <property type="term" value="F:zinc ion binding"/>
    <property type="evidence" value="ECO:0007669"/>
    <property type="project" value="UniProtKB-KW"/>
</dbReference>
<sequence length="291" mass="32716">MSNPEDSGSSHSGGATAQSLARPVFMPETFTGTGREWSDWVAQFEVAAEVNGWDDSLKMKFLSLLLSGRARELYSGLPLASRNNYITLKEALGRCLEPCDSVDWNRANFLSRRRLLNESVRDFGIALRRLIHKAYPSADNVTRDMFARDHFVEHVGSGDLRIHLRSQKPETLEEAINIAAELELIKSLEITHISHDTKVRAITDKSPSDKQIELLLGVVEGLREEVNALQQTVTSLQPTITHGIRRDRDDERRRGRQGGPGRQAPVSARDACWECGCTRHLRRDCPYLQGN</sequence>
<dbReference type="Proteomes" id="UP001591681">
    <property type="component" value="Unassembled WGS sequence"/>
</dbReference>
<evidence type="ECO:0000313" key="4">
    <source>
        <dbReference type="EMBL" id="KAL2100801.1"/>
    </source>
</evidence>
<organism evidence="4 5">
    <name type="scientific">Coilia grayii</name>
    <name type="common">Gray's grenadier anchovy</name>
    <dbReference type="NCBI Taxonomy" id="363190"/>
    <lineage>
        <taxon>Eukaryota</taxon>
        <taxon>Metazoa</taxon>
        <taxon>Chordata</taxon>
        <taxon>Craniata</taxon>
        <taxon>Vertebrata</taxon>
        <taxon>Euteleostomi</taxon>
        <taxon>Actinopterygii</taxon>
        <taxon>Neopterygii</taxon>
        <taxon>Teleostei</taxon>
        <taxon>Clupei</taxon>
        <taxon>Clupeiformes</taxon>
        <taxon>Clupeoidei</taxon>
        <taxon>Engraulidae</taxon>
        <taxon>Coilinae</taxon>
        <taxon>Coilia</taxon>
    </lineage>
</organism>
<keyword evidence="5" id="KW-1185">Reference proteome</keyword>
<evidence type="ECO:0000313" key="5">
    <source>
        <dbReference type="Proteomes" id="UP001591681"/>
    </source>
</evidence>
<dbReference type="EMBL" id="JBHFQA010000003">
    <property type="protein sequence ID" value="KAL2100801.1"/>
    <property type="molecule type" value="Genomic_DNA"/>
</dbReference>
<name>A0ABD1KPB8_9TELE</name>
<feature type="region of interest" description="Disordered" evidence="2">
    <location>
        <begin position="237"/>
        <end position="266"/>
    </location>
</feature>
<feature type="domain" description="CCHC-type" evidence="3">
    <location>
        <begin position="272"/>
        <end position="286"/>
    </location>
</feature>
<gene>
    <name evidence="4" type="ORF">ACEWY4_002562</name>
</gene>
<evidence type="ECO:0000256" key="2">
    <source>
        <dbReference type="SAM" id="MobiDB-lite"/>
    </source>
</evidence>
<dbReference type="PANTHER" id="PTHR19963:SF30">
    <property type="entry name" value="ENDONUCLEASE_EXONUCLEASE_PHOSPHATASE DOMAIN-CONTAINING PROTEIN"/>
    <property type="match status" value="1"/>
</dbReference>
<protein>
    <recommendedName>
        <fullName evidence="3">CCHC-type domain-containing protein</fullName>
    </recommendedName>
</protein>
<evidence type="ECO:0000259" key="3">
    <source>
        <dbReference type="PROSITE" id="PS50158"/>
    </source>
</evidence>
<dbReference type="PROSITE" id="PS50158">
    <property type="entry name" value="ZF_CCHC"/>
    <property type="match status" value="1"/>
</dbReference>
<reference evidence="4 5" key="1">
    <citation type="submission" date="2024-09" db="EMBL/GenBank/DDBJ databases">
        <title>A chromosome-level genome assembly of Gray's grenadier anchovy, Coilia grayii.</title>
        <authorList>
            <person name="Fu Z."/>
        </authorList>
    </citation>
    <scope>NUCLEOTIDE SEQUENCE [LARGE SCALE GENOMIC DNA]</scope>
    <source>
        <strain evidence="4">G4</strain>
        <tissue evidence="4">Muscle</tissue>
    </source>
</reference>
<proteinExistence type="predicted"/>
<comment type="caution">
    <text evidence="4">The sequence shown here is derived from an EMBL/GenBank/DDBJ whole genome shotgun (WGS) entry which is preliminary data.</text>
</comment>
<keyword evidence="1" id="KW-0863">Zinc-finger</keyword>
<feature type="compositionally biased region" description="Basic and acidic residues" evidence="2">
    <location>
        <begin position="244"/>
        <end position="253"/>
    </location>
</feature>
<accession>A0ABD1KPB8</accession>
<evidence type="ECO:0000256" key="1">
    <source>
        <dbReference type="PROSITE-ProRule" id="PRU00047"/>
    </source>
</evidence>